<reference evidence="2" key="1">
    <citation type="submission" date="2014-07" db="EMBL/GenBank/DDBJ databases">
        <authorList>
            <person name="Martin A.A"/>
            <person name="De Silva N."/>
        </authorList>
    </citation>
    <scope>NUCLEOTIDE SEQUENCE</scope>
</reference>
<dbReference type="AlphaFoldDB" id="A0A0K0FW68"/>
<sequence length="126" mass="14854">MNFFTNIKTNIFIILIISILFLQFVENAAKKKNKSLTTTTRSSKKNNSSKERKTTWRKKANKRKKSHKRRRPYQNKKLNNLSLAMVRSQLPFGLTVELAERMYNISKRSGLDKSDESKIQKYGRKK</sequence>
<reference evidence="3" key="2">
    <citation type="submission" date="2015-08" db="UniProtKB">
        <authorList>
            <consortium name="WormBaseParasite"/>
        </authorList>
    </citation>
    <scope>IDENTIFICATION</scope>
</reference>
<organism evidence="2 3">
    <name type="scientific">Strongyloides venezuelensis</name>
    <name type="common">Threadworm</name>
    <dbReference type="NCBI Taxonomy" id="75913"/>
    <lineage>
        <taxon>Eukaryota</taxon>
        <taxon>Metazoa</taxon>
        <taxon>Ecdysozoa</taxon>
        <taxon>Nematoda</taxon>
        <taxon>Chromadorea</taxon>
        <taxon>Rhabditida</taxon>
        <taxon>Tylenchina</taxon>
        <taxon>Panagrolaimomorpha</taxon>
        <taxon>Strongyloidoidea</taxon>
        <taxon>Strongyloididae</taxon>
        <taxon>Strongyloides</taxon>
    </lineage>
</organism>
<keyword evidence="2" id="KW-1185">Reference proteome</keyword>
<dbReference type="WBParaSite" id="SVE_1662300.1">
    <property type="protein sequence ID" value="SVE_1662300.1"/>
    <property type="gene ID" value="SVE_1662300"/>
</dbReference>
<evidence type="ECO:0000313" key="3">
    <source>
        <dbReference type="WBParaSite" id="SVE_1662300.1"/>
    </source>
</evidence>
<protein>
    <submittedName>
        <fullName evidence="3">Uncharacterized protein</fullName>
    </submittedName>
</protein>
<feature type="region of interest" description="Disordered" evidence="1">
    <location>
        <begin position="32"/>
        <end position="78"/>
    </location>
</feature>
<evidence type="ECO:0000313" key="2">
    <source>
        <dbReference type="Proteomes" id="UP000035680"/>
    </source>
</evidence>
<evidence type="ECO:0000256" key="1">
    <source>
        <dbReference type="SAM" id="MobiDB-lite"/>
    </source>
</evidence>
<feature type="compositionally biased region" description="Basic residues" evidence="1">
    <location>
        <begin position="55"/>
        <end position="74"/>
    </location>
</feature>
<accession>A0A0K0FW68</accession>
<proteinExistence type="predicted"/>
<dbReference type="Proteomes" id="UP000035680">
    <property type="component" value="Unassembled WGS sequence"/>
</dbReference>
<name>A0A0K0FW68_STRVS</name>